<proteinExistence type="inferred from homology"/>
<organism evidence="5 6">
    <name type="scientific">Sulfobacillus thermotolerans</name>
    <dbReference type="NCBI Taxonomy" id="338644"/>
    <lineage>
        <taxon>Bacteria</taxon>
        <taxon>Bacillati</taxon>
        <taxon>Bacillota</taxon>
        <taxon>Clostridia</taxon>
        <taxon>Eubacteriales</taxon>
        <taxon>Clostridiales Family XVII. Incertae Sedis</taxon>
        <taxon>Sulfobacillus</taxon>
    </lineage>
</organism>
<dbReference type="EMBL" id="CP019454">
    <property type="protein sequence ID" value="AUW95243.1"/>
    <property type="molecule type" value="Genomic_DNA"/>
</dbReference>
<evidence type="ECO:0000256" key="2">
    <source>
        <dbReference type="PROSITE-ProRule" id="PRU10007"/>
    </source>
</evidence>
<sequence>MPYGYQRMYINGKWVDAANNATIDVIDPARGSVIATVPRGMSHDIDQAVQAARQCFDTGAWPGLAPREREQMLLDLAQMIRQDRLRLAEMEVADCGKPLNDALADIDEAAFILSYYGGWITKIAGDIPPASPGAMSLVVKEPIGVAGLIVPWNYPFLMAIQKIAPALAAGCTCILKPAEQTPLTALALPRYLEAAHLPPGAVNIVTGYGEEAGEALVRHPDVDMISFTGSLEVGRHIQQAAAHTIKRVTLELGGKSPNIVFADADMDLAVAKTCFGVFWNQGEVCSAGSRVFVQESIYDAFITRVSAYLATIRVGSGDNSTTTMGPLISREHQARVLGYVQSAYQEGAQCIAKGSVPDDPALRQGFFVEPMVFAHVTPSMRIMQEEIFGPVMAVMPFATEDEVIALANDTPYGLAAAVWTRDIQRALSVAKKLRAGTVWINDSQPAPSEAPWGGYKQSGNGRELGRLGLEEYLETKHIYIRLDS</sequence>
<dbReference type="InterPro" id="IPR029510">
    <property type="entry name" value="Ald_DH_CS_GLU"/>
</dbReference>
<reference evidence="5 6" key="1">
    <citation type="journal article" date="2019" name="Sci. Rep.">
        <title>Sulfobacillus thermotolerans: new insights into resistance and metabolic capacities of acidophilic chemolithotrophs.</title>
        <authorList>
            <person name="Panyushkina A.E."/>
            <person name="Babenko V.V."/>
            <person name="Nikitina A.S."/>
            <person name="Selezneva O.V."/>
            <person name="Tsaplina I.A."/>
            <person name="Letarova M.A."/>
            <person name="Kostryukova E.S."/>
            <person name="Letarov A.V."/>
        </authorList>
    </citation>
    <scope>NUCLEOTIDE SEQUENCE [LARGE SCALE GENOMIC DNA]</scope>
    <source>
        <strain evidence="5 6">Kr1</strain>
    </source>
</reference>
<dbReference type="InterPro" id="IPR016162">
    <property type="entry name" value="Ald_DH_N"/>
</dbReference>
<dbReference type="InterPro" id="IPR016163">
    <property type="entry name" value="Ald_DH_C"/>
</dbReference>
<evidence type="ECO:0000259" key="4">
    <source>
        <dbReference type="Pfam" id="PF00171"/>
    </source>
</evidence>
<gene>
    <name evidence="5" type="ORF">BXT84_15830</name>
</gene>
<name>A0ABM6RUR5_9FIRM</name>
<keyword evidence="1 3" id="KW-0560">Oxidoreductase</keyword>
<evidence type="ECO:0000256" key="3">
    <source>
        <dbReference type="RuleBase" id="RU003345"/>
    </source>
</evidence>
<evidence type="ECO:0000256" key="1">
    <source>
        <dbReference type="ARBA" id="ARBA00023002"/>
    </source>
</evidence>
<dbReference type="Gene3D" id="3.40.605.10">
    <property type="entry name" value="Aldehyde Dehydrogenase, Chain A, domain 1"/>
    <property type="match status" value="1"/>
</dbReference>
<dbReference type="InterPro" id="IPR016161">
    <property type="entry name" value="Ald_DH/histidinol_DH"/>
</dbReference>
<feature type="active site" evidence="2">
    <location>
        <position position="251"/>
    </location>
</feature>
<keyword evidence="6" id="KW-1185">Reference proteome</keyword>
<evidence type="ECO:0000313" key="6">
    <source>
        <dbReference type="Proteomes" id="UP000325292"/>
    </source>
</evidence>
<dbReference type="Pfam" id="PF00171">
    <property type="entry name" value="Aldedh"/>
    <property type="match status" value="1"/>
</dbReference>
<dbReference type="SUPFAM" id="SSF53720">
    <property type="entry name" value="ALDH-like"/>
    <property type="match status" value="1"/>
</dbReference>
<evidence type="ECO:0000313" key="5">
    <source>
        <dbReference type="EMBL" id="AUW95243.1"/>
    </source>
</evidence>
<dbReference type="InterPro" id="IPR016160">
    <property type="entry name" value="Ald_DH_CS_CYS"/>
</dbReference>
<protein>
    <recommendedName>
        <fullName evidence="4">Aldehyde dehydrogenase domain-containing protein</fullName>
    </recommendedName>
</protein>
<dbReference type="InterPro" id="IPR015590">
    <property type="entry name" value="Aldehyde_DH_dom"/>
</dbReference>
<dbReference type="Gene3D" id="3.40.309.10">
    <property type="entry name" value="Aldehyde Dehydrogenase, Chain A, domain 2"/>
    <property type="match status" value="1"/>
</dbReference>
<dbReference type="PANTHER" id="PTHR11699">
    <property type="entry name" value="ALDEHYDE DEHYDROGENASE-RELATED"/>
    <property type="match status" value="1"/>
</dbReference>
<comment type="similarity">
    <text evidence="3">Belongs to the aldehyde dehydrogenase family.</text>
</comment>
<dbReference type="PROSITE" id="PS00687">
    <property type="entry name" value="ALDEHYDE_DEHYDR_GLU"/>
    <property type="match status" value="1"/>
</dbReference>
<dbReference type="PROSITE" id="PS00070">
    <property type="entry name" value="ALDEHYDE_DEHYDR_CYS"/>
    <property type="match status" value="1"/>
</dbReference>
<dbReference type="Proteomes" id="UP000325292">
    <property type="component" value="Chromosome"/>
</dbReference>
<accession>A0ABM6RUR5</accession>
<feature type="domain" description="Aldehyde dehydrogenase" evidence="4">
    <location>
        <begin position="14"/>
        <end position="478"/>
    </location>
</feature>